<dbReference type="InterPro" id="IPR036523">
    <property type="entry name" value="SurE-like_sf"/>
</dbReference>
<dbReference type="NCBIfam" id="TIGR00087">
    <property type="entry name" value="surE"/>
    <property type="match status" value="1"/>
</dbReference>
<dbReference type="Gene3D" id="3.40.1210.10">
    <property type="entry name" value="Survival protein SurE-like phosphatase/nucleotidase"/>
    <property type="match status" value="1"/>
</dbReference>
<keyword evidence="5 7" id="KW-0547">Nucleotide-binding</keyword>
<keyword evidence="3 7" id="KW-0963">Cytoplasm</keyword>
<evidence type="ECO:0000259" key="8">
    <source>
        <dbReference type="Pfam" id="PF01975"/>
    </source>
</evidence>
<comment type="cofactor">
    <cofactor evidence="7">
        <name>a divalent metal cation</name>
        <dbReference type="ChEBI" id="CHEBI:60240"/>
    </cofactor>
    <text evidence="7">Binds 1 divalent metal cation per subunit.</text>
</comment>
<feature type="binding site" evidence="7">
    <location>
        <position position="9"/>
    </location>
    <ligand>
        <name>a divalent metal cation</name>
        <dbReference type="ChEBI" id="CHEBI:60240"/>
    </ligand>
</feature>
<comment type="subcellular location">
    <subcellularLocation>
        <location evidence="7">Cytoplasm</location>
    </subcellularLocation>
</comment>
<name>A0A923NMM2_9FIRM</name>
<dbReference type="HAMAP" id="MF_00060">
    <property type="entry name" value="SurE"/>
    <property type="match status" value="1"/>
</dbReference>
<accession>A0A923NMM2</accession>
<dbReference type="GO" id="GO:0046872">
    <property type="term" value="F:metal ion binding"/>
    <property type="evidence" value="ECO:0007669"/>
    <property type="project" value="UniProtKB-UniRule"/>
</dbReference>
<feature type="binding site" evidence="7">
    <location>
        <position position="39"/>
    </location>
    <ligand>
        <name>a divalent metal cation</name>
        <dbReference type="ChEBI" id="CHEBI:60240"/>
    </ligand>
</feature>
<protein>
    <recommendedName>
        <fullName evidence="7">5'-nucleotidase SurE</fullName>
        <ecNumber evidence="7">3.1.3.5</ecNumber>
    </recommendedName>
    <alternativeName>
        <fullName evidence="7">Nucleoside 5'-monophosphate phosphohydrolase</fullName>
    </alternativeName>
</protein>
<keyword evidence="10" id="KW-1185">Reference proteome</keyword>
<dbReference type="GO" id="GO:0004309">
    <property type="term" value="F:exopolyphosphatase activity"/>
    <property type="evidence" value="ECO:0007669"/>
    <property type="project" value="TreeGrafter"/>
</dbReference>
<feature type="binding site" evidence="7">
    <location>
        <position position="8"/>
    </location>
    <ligand>
        <name>a divalent metal cation</name>
        <dbReference type="ChEBI" id="CHEBI:60240"/>
    </ligand>
</feature>
<evidence type="ECO:0000313" key="10">
    <source>
        <dbReference type="Proteomes" id="UP000602647"/>
    </source>
</evidence>
<feature type="domain" description="Survival protein SurE-like phosphatase/nucleotidase" evidence="8">
    <location>
        <begin position="3"/>
        <end position="189"/>
    </location>
</feature>
<feature type="binding site" evidence="7">
    <location>
        <position position="97"/>
    </location>
    <ligand>
        <name>a divalent metal cation</name>
        <dbReference type="ChEBI" id="CHEBI:60240"/>
    </ligand>
</feature>
<evidence type="ECO:0000313" key="9">
    <source>
        <dbReference type="EMBL" id="MBC6678833.1"/>
    </source>
</evidence>
<keyword evidence="6 7" id="KW-0378">Hydrolase</keyword>
<sequence>MNILVTNDDGIEASGIRNLVKALSQTAEIYVCAPHTQRSASGHGITVGKPIEVEETDFEHAVKAYATTGTPADCVKIGTKILNDQGIKIDMVFSGINLGGNLGTDTLYSGTVSAAIEGSLCGIPSVAVSVNSHKASHFELACDLALGACRNGFSKMSARTVLNINTPDLPKEEIKGVKYTRLGMREYKEWFRPKTGENGKTQYWYEGNPVVYEGLPDDIDVISMQDGYASITPLHYDLTDYELVDEIKKWRLAE</sequence>
<organism evidence="9 10">
    <name type="scientific">Zhenpiania hominis</name>
    <dbReference type="NCBI Taxonomy" id="2763644"/>
    <lineage>
        <taxon>Bacteria</taxon>
        <taxon>Bacillati</taxon>
        <taxon>Bacillota</taxon>
        <taxon>Clostridia</taxon>
        <taxon>Peptostreptococcales</taxon>
        <taxon>Anaerovoracaceae</taxon>
        <taxon>Zhenpiania</taxon>
    </lineage>
</organism>
<dbReference type="EC" id="3.1.3.5" evidence="7"/>
<evidence type="ECO:0000256" key="7">
    <source>
        <dbReference type="HAMAP-Rule" id="MF_00060"/>
    </source>
</evidence>
<evidence type="ECO:0000256" key="5">
    <source>
        <dbReference type="ARBA" id="ARBA00022741"/>
    </source>
</evidence>
<evidence type="ECO:0000256" key="1">
    <source>
        <dbReference type="ARBA" id="ARBA00000815"/>
    </source>
</evidence>
<dbReference type="InterPro" id="IPR002828">
    <property type="entry name" value="SurE-like_Pase/nucleotidase"/>
</dbReference>
<gene>
    <name evidence="7 9" type="primary">surE</name>
    <name evidence="9" type="ORF">H9L42_03205</name>
</gene>
<dbReference type="InterPro" id="IPR030048">
    <property type="entry name" value="SurE"/>
</dbReference>
<dbReference type="Pfam" id="PF01975">
    <property type="entry name" value="SurE"/>
    <property type="match status" value="1"/>
</dbReference>
<reference evidence="9" key="1">
    <citation type="submission" date="2020-08" db="EMBL/GenBank/DDBJ databases">
        <title>Genome public.</title>
        <authorList>
            <person name="Liu C."/>
            <person name="Sun Q."/>
        </authorList>
    </citation>
    <scope>NUCLEOTIDE SEQUENCE</scope>
    <source>
        <strain evidence="9">BX12</strain>
    </source>
</reference>
<dbReference type="GO" id="GO:0000166">
    <property type="term" value="F:nucleotide binding"/>
    <property type="evidence" value="ECO:0007669"/>
    <property type="project" value="UniProtKB-KW"/>
</dbReference>
<dbReference type="PANTHER" id="PTHR30457:SF12">
    <property type="entry name" value="5'_3'-NUCLEOTIDASE SURE"/>
    <property type="match status" value="1"/>
</dbReference>
<comment type="caution">
    <text evidence="9">The sequence shown here is derived from an EMBL/GenBank/DDBJ whole genome shotgun (WGS) entry which is preliminary data.</text>
</comment>
<proteinExistence type="inferred from homology"/>
<evidence type="ECO:0000256" key="4">
    <source>
        <dbReference type="ARBA" id="ARBA00022723"/>
    </source>
</evidence>
<evidence type="ECO:0000256" key="6">
    <source>
        <dbReference type="ARBA" id="ARBA00022801"/>
    </source>
</evidence>
<dbReference type="AlphaFoldDB" id="A0A923NMM2"/>
<comment type="similarity">
    <text evidence="2 7">Belongs to the SurE nucleotidase family.</text>
</comment>
<keyword evidence="4 7" id="KW-0479">Metal-binding</keyword>
<dbReference type="GO" id="GO:0008253">
    <property type="term" value="F:5'-nucleotidase activity"/>
    <property type="evidence" value="ECO:0007669"/>
    <property type="project" value="UniProtKB-UniRule"/>
</dbReference>
<dbReference type="SUPFAM" id="SSF64167">
    <property type="entry name" value="SurE-like"/>
    <property type="match status" value="1"/>
</dbReference>
<dbReference type="GO" id="GO:0005737">
    <property type="term" value="C:cytoplasm"/>
    <property type="evidence" value="ECO:0007669"/>
    <property type="project" value="UniProtKB-SubCell"/>
</dbReference>
<evidence type="ECO:0000256" key="3">
    <source>
        <dbReference type="ARBA" id="ARBA00022490"/>
    </source>
</evidence>
<comment type="catalytic activity">
    <reaction evidence="1 7">
        <text>a ribonucleoside 5'-phosphate + H2O = a ribonucleoside + phosphate</text>
        <dbReference type="Rhea" id="RHEA:12484"/>
        <dbReference type="ChEBI" id="CHEBI:15377"/>
        <dbReference type="ChEBI" id="CHEBI:18254"/>
        <dbReference type="ChEBI" id="CHEBI:43474"/>
        <dbReference type="ChEBI" id="CHEBI:58043"/>
        <dbReference type="EC" id="3.1.3.5"/>
    </reaction>
</comment>
<dbReference type="GO" id="GO:0008254">
    <property type="term" value="F:3'-nucleotidase activity"/>
    <property type="evidence" value="ECO:0007669"/>
    <property type="project" value="TreeGrafter"/>
</dbReference>
<dbReference type="EMBL" id="JACRYT010000002">
    <property type="protein sequence ID" value="MBC6678833.1"/>
    <property type="molecule type" value="Genomic_DNA"/>
</dbReference>
<evidence type="ECO:0000256" key="2">
    <source>
        <dbReference type="ARBA" id="ARBA00011062"/>
    </source>
</evidence>
<dbReference type="PANTHER" id="PTHR30457">
    <property type="entry name" value="5'-NUCLEOTIDASE SURE"/>
    <property type="match status" value="1"/>
</dbReference>
<dbReference type="RefSeq" id="WP_187302008.1">
    <property type="nucleotide sequence ID" value="NZ_JACRYT010000002.1"/>
</dbReference>
<dbReference type="Proteomes" id="UP000602647">
    <property type="component" value="Unassembled WGS sequence"/>
</dbReference>
<comment type="function">
    <text evidence="7">Nucleotidase that shows phosphatase activity on nucleoside 5'-monophosphates.</text>
</comment>